<comment type="caution">
    <text evidence="1">The sequence shown here is derived from an EMBL/GenBank/DDBJ whole genome shotgun (WGS) entry which is preliminary data.</text>
</comment>
<proteinExistence type="predicted"/>
<reference evidence="1 2" key="1">
    <citation type="submission" date="2020-05" db="EMBL/GenBank/DDBJ databases">
        <title>Identification and distribution of gene clusters putatively required for synthesis of sphingolipid metabolism inhibitors in phylogenetically diverse species of the filamentous fungus Fusarium.</title>
        <authorList>
            <person name="Kim H.-S."/>
            <person name="Busman M."/>
            <person name="Brown D.W."/>
            <person name="Divon H."/>
            <person name="Uhlig S."/>
            <person name="Proctor R.H."/>
        </authorList>
    </citation>
    <scope>NUCLEOTIDE SEQUENCE [LARGE SCALE GENOMIC DNA]</scope>
    <source>
        <strain evidence="1 2">NRRL 25211</strain>
    </source>
</reference>
<name>A0A8H5KXS2_9HYPO</name>
<organism evidence="1 2">
    <name type="scientific">Fusarium pseudoanthophilum</name>
    <dbReference type="NCBI Taxonomy" id="48495"/>
    <lineage>
        <taxon>Eukaryota</taxon>
        <taxon>Fungi</taxon>
        <taxon>Dikarya</taxon>
        <taxon>Ascomycota</taxon>
        <taxon>Pezizomycotina</taxon>
        <taxon>Sordariomycetes</taxon>
        <taxon>Hypocreomycetidae</taxon>
        <taxon>Hypocreales</taxon>
        <taxon>Nectriaceae</taxon>
        <taxon>Fusarium</taxon>
        <taxon>Fusarium fujikuroi species complex</taxon>
    </lineage>
</organism>
<accession>A0A8H5KXS2</accession>
<evidence type="ECO:0000313" key="2">
    <source>
        <dbReference type="Proteomes" id="UP000544095"/>
    </source>
</evidence>
<dbReference type="AlphaFoldDB" id="A0A8H5KXS2"/>
<keyword evidence="2" id="KW-1185">Reference proteome</keyword>
<protein>
    <submittedName>
        <fullName evidence="1">Uncharacterized protein</fullName>
    </submittedName>
</protein>
<dbReference type="Proteomes" id="UP000544095">
    <property type="component" value="Unassembled WGS sequence"/>
</dbReference>
<evidence type="ECO:0000313" key="1">
    <source>
        <dbReference type="EMBL" id="KAF5582555.1"/>
    </source>
</evidence>
<dbReference type="EMBL" id="JAAOAR010000430">
    <property type="protein sequence ID" value="KAF5582555.1"/>
    <property type="molecule type" value="Genomic_DNA"/>
</dbReference>
<sequence length="348" mass="39948">MSAESCQSLVDGLMALRYEIQDMGQRIEDLVALRKQQSHRAKKVNEEEYQQALNSPSMIVLYEDYKEAVRYYVECQQAAFQRRAAFSHNYNRATENDQLEVYALEERWVRAAITAAEKRLNYLQDYPFAYKDKGAIISHVTAANQVLNSARKGLLQIERNKEENPHPTDYIYIHQPFITSWLNQQVNVPATCLRKGNGHALENSIVLVYGLHGVMSQVVHRECEIATETFAKKMLNWPNGRLEKPEIFKVESHDGQLRDSNDCFERFIGHLHDVFEVSPPKDLPVYTHAFVIMDGSCLENYATAMLVLAHKPEDEWRVGHCHVPIEVELGLVVESLRLGDVTETDVLD</sequence>
<gene>
    <name evidence="1" type="ORF">FPANT_8486</name>
</gene>